<dbReference type="Proteomes" id="UP000054279">
    <property type="component" value="Unassembled WGS sequence"/>
</dbReference>
<feature type="compositionally biased region" description="Polar residues" evidence="1">
    <location>
        <begin position="1"/>
        <end position="10"/>
    </location>
</feature>
<name>A0A0C9VMC5_SPHS4</name>
<evidence type="ECO:0000313" key="4">
    <source>
        <dbReference type="Proteomes" id="UP000054279"/>
    </source>
</evidence>
<gene>
    <name evidence="3" type="ORF">M422DRAFT_31066</name>
    <name evidence="2" type="ORF">M422DRAFT_32809</name>
</gene>
<accession>A0A0C9VMC5</accession>
<sequence>MSESCHSTGSPPRFGHAASSSTDNVLRIIDPSAMTPTSSTHTTSSEAVRADSFDYGAICKLRIVFHVKE</sequence>
<protein>
    <submittedName>
        <fullName evidence="3">Uncharacterized protein</fullName>
    </submittedName>
</protein>
<dbReference type="HOGENOM" id="CLU_2777570_0_0_1"/>
<evidence type="ECO:0000256" key="1">
    <source>
        <dbReference type="SAM" id="MobiDB-lite"/>
    </source>
</evidence>
<dbReference type="AlphaFoldDB" id="A0A0C9VMC5"/>
<evidence type="ECO:0000313" key="3">
    <source>
        <dbReference type="EMBL" id="KIJ42947.1"/>
    </source>
</evidence>
<reference evidence="3 4" key="1">
    <citation type="submission" date="2014-06" db="EMBL/GenBank/DDBJ databases">
        <title>Evolutionary Origins and Diversification of the Mycorrhizal Mutualists.</title>
        <authorList>
            <consortium name="DOE Joint Genome Institute"/>
            <consortium name="Mycorrhizal Genomics Consortium"/>
            <person name="Kohler A."/>
            <person name="Kuo A."/>
            <person name="Nagy L.G."/>
            <person name="Floudas D."/>
            <person name="Copeland A."/>
            <person name="Barry K.W."/>
            <person name="Cichocki N."/>
            <person name="Veneault-Fourrey C."/>
            <person name="LaButti K."/>
            <person name="Lindquist E.A."/>
            <person name="Lipzen A."/>
            <person name="Lundell T."/>
            <person name="Morin E."/>
            <person name="Murat C."/>
            <person name="Riley R."/>
            <person name="Ohm R."/>
            <person name="Sun H."/>
            <person name="Tunlid A."/>
            <person name="Henrissat B."/>
            <person name="Grigoriev I.V."/>
            <person name="Hibbett D.S."/>
            <person name="Martin F."/>
        </authorList>
    </citation>
    <scope>NUCLEOTIDE SEQUENCE [LARGE SCALE GENOMIC DNA]</scope>
    <source>
        <strain evidence="3 4">SS14</strain>
    </source>
</reference>
<dbReference type="EMBL" id="KN837154">
    <property type="protein sequence ID" value="KIJ39158.1"/>
    <property type="molecule type" value="Genomic_DNA"/>
</dbReference>
<feature type="compositionally biased region" description="Low complexity" evidence="1">
    <location>
        <begin position="32"/>
        <end position="45"/>
    </location>
</feature>
<organism evidence="3 4">
    <name type="scientific">Sphaerobolus stellatus (strain SS14)</name>
    <dbReference type="NCBI Taxonomy" id="990650"/>
    <lineage>
        <taxon>Eukaryota</taxon>
        <taxon>Fungi</taxon>
        <taxon>Dikarya</taxon>
        <taxon>Basidiomycota</taxon>
        <taxon>Agaricomycotina</taxon>
        <taxon>Agaricomycetes</taxon>
        <taxon>Phallomycetidae</taxon>
        <taxon>Geastrales</taxon>
        <taxon>Sphaerobolaceae</taxon>
        <taxon>Sphaerobolus</taxon>
    </lineage>
</organism>
<feature type="region of interest" description="Disordered" evidence="1">
    <location>
        <begin position="1"/>
        <end position="46"/>
    </location>
</feature>
<keyword evidence="4" id="KW-1185">Reference proteome</keyword>
<proteinExistence type="predicted"/>
<evidence type="ECO:0000313" key="2">
    <source>
        <dbReference type="EMBL" id="KIJ39158.1"/>
    </source>
</evidence>
<dbReference type="EMBL" id="KN837126">
    <property type="protein sequence ID" value="KIJ42947.1"/>
    <property type="molecule type" value="Genomic_DNA"/>
</dbReference>